<keyword evidence="1" id="KW-0472">Membrane</keyword>
<sequence length="646" mass="74519">MNKWFLSAELFSLIIIFILMLNFYERRWKGFPKRKIYHFCLLTSAGSILLNILCVYTIDQAWNIPLWVNLLCNSAYFLLIVAVSTIIAYYLMRLLFEHIYQQRQQQIFAGIFLFLYLIFFALILYNLRSGIIFYFDENRSYCRGPLINFGYGIMGIQLAILICITLRNLKSVSLPMRRVMRILPPIILLLTAYQLFYPDVLFNGGIIVAANIILLVNFQSRRIEQDTLTPSGSRKSFHQELTLRLGGHQHFQVVMIAVHTFGSVNHRYGHEKGDNLLYEIAKWLEELHPSAHSFRVGNVEFTLLVPYTGMVASRKLLDTIQKRFSEPWHVDHMSVVLDVSIADLICTDQDWNATDILEFLNFSLSLAKERPDRTIRFDEAVYRKMEQRNQIIKRMQQSVREGLFQVWYQPIYHCSTGKFSMAEALVRMLDPDGNPISPSVFIPLAEQHGLISEISDIVLQNAGRLLAETEPEQLGSVSVNLSMQQFMSASLISDLQALIDRYRFDPGRLKLEMTERVLSGDIPRMHQIMEKLHQMGFRFSLDDFGTGYSNLSAVLDCSFSSIKLDKSLIQGYSDNRRSTFLVNAMLDLFHHMGCQVVAEGVETEAQARALISRGADWIQGFHYARPMPETDFLQFLRLHGADFADR</sequence>
<dbReference type="InterPro" id="IPR035919">
    <property type="entry name" value="EAL_sf"/>
</dbReference>
<dbReference type="PROSITE" id="PS50887">
    <property type="entry name" value="GGDEF"/>
    <property type="match status" value="1"/>
</dbReference>
<reference evidence="4" key="1">
    <citation type="journal article" date="2021" name="PeerJ">
        <title>Extensive microbial diversity within the chicken gut microbiome revealed by metagenomics and culture.</title>
        <authorList>
            <person name="Gilroy R."/>
            <person name="Ravi A."/>
            <person name="Getino M."/>
            <person name="Pursley I."/>
            <person name="Horton D.L."/>
            <person name="Alikhan N.F."/>
            <person name="Baker D."/>
            <person name="Gharbi K."/>
            <person name="Hall N."/>
            <person name="Watson M."/>
            <person name="Adriaenssens E.M."/>
            <person name="Foster-Nyarko E."/>
            <person name="Jarju S."/>
            <person name="Secka A."/>
            <person name="Antonio M."/>
            <person name="Oren A."/>
            <person name="Chaudhuri R.R."/>
            <person name="La Ragione R."/>
            <person name="Hildebrand F."/>
            <person name="Pallen M.J."/>
        </authorList>
    </citation>
    <scope>NUCLEOTIDE SEQUENCE</scope>
    <source>
        <strain evidence="4">USAMLcec3-2134</strain>
    </source>
</reference>
<name>A0A9D2MNT4_9FIRM</name>
<gene>
    <name evidence="4" type="ORF">H9763_00510</name>
</gene>
<dbReference type="PANTHER" id="PTHR33121:SF71">
    <property type="entry name" value="OXYGEN SENSOR PROTEIN DOSP"/>
    <property type="match status" value="1"/>
</dbReference>
<evidence type="ECO:0000313" key="4">
    <source>
        <dbReference type="EMBL" id="HJB89934.1"/>
    </source>
</evidence>
<dbReference type="SMART" id="SM00267">
    <property type="entry name" value="GGDEF"/>
    <property type="match status" value="1"/>
</dbReference>
<dbReference type="CDD" id="cd01948">
    <property type="entry name" value="EAL"/>
    <property type="match status" value="1"/>
</dbReference>
<evidence type="ECO:0000259" key="2">
    <source>
        <dbReference type="PROSITE" id="PS50883"/>
    </source>
</evidence>
<evidence type="ECO:0000259" key="3">
    <source>
        <dbReference type="PROSITE" id="PS50887"/>
    </source>
</evidence>
<evidence type="ECO:0000313" key="5">
    <source>
        <dbReference type="Proteomes" id="UP000886883"/>
    </source>
</evidence>
<dbReference type="Proteomes" id="UP000886883">
    <property type="component" value="Unassembled WGS sequence"/>
</dbReference>
<dbReference type="Gene3D" id="3.20.20.450">
    <property type="entry name" value="EAL domain"/>
    <property type="match status" value="1"/>
</dbReference>
<dbReference type="Pfam" id="PF00563">
    <property type="entry name" value="EAL"/>
    <property type="match status" value="1"/>
</dbReference>
<dbReference type="SMART" id="SM00052">
    <property type="entry name" value="EAL"/>
    <property type="match status" value="1"/>
</dbReference>
<dbReference type="InterPro" id="IPR001633">
    <property type="entry name" value="EAL_dom"/>
</dbReference>
<dbReference type="Pfam" id="PF00990">
    <property type="entry name" value="GGDEF"/>
    <property type="match status" value="1"/>
</dbReference>
<dbReference type="SUPFAM" id="SSF55073">
    <property type="entry name" value="Nucleotide cyclase"/>
    <property type="match status" value="1"/>
</dbReference>
<dbReference type="GO" id="GO:0071111">
    <property type="term" value="F:cyclic-guanylate-specific phosphodiesterase activity"/>
    <property type="evidence" value="ECO:0007669"/>
    <property type="project" value="InterPro"/>
</dbReference>
<comment type="caution">
    <text evidence="4">The sequence shown here is derived from an EMBL/GenBank/DDBJ whole genome shotgun (WGS) entry which is preliminary data.</text>
</comment>
<dbReference type="EMBL" id="DWXE01000001">
    <property type="protein sequence ID" value="HJB89934.1"/>
    <property type="molecule type" value="Genomic_DNA"/>
</dbReference>
<dbReference type="Gene3D" id="3.30.70.270">
    <property type="match status" value="1"/>
</dbReference>
<keyword evidence="1" id="KW-1133">Transmembrane helix</keyword>
<feature type="domain" description="GGDEF" evidence="3">
    <location>
        <begin position="249"/>
        <end position="380"/>
    </location>
</feature>
<feature type="transmembrane region" description="Helical" evidence="1">
    <location>
        <begin position="6"/>
        <end position="24"/>
    </location>
</feature>
<organism evidence="4 5">
    <name type="scientific">Candidatus Eisenbergiella merdigallinarum</name>
    <dbReference type="NCBI Taxonomy" id="2838552"/>
    <lineage>
        <taxon>Bacteria</taxon>
        <taxon>Bacillati</taxon>
        <taxon>Bacillota</taxon>
        <taxon>Clostridia</taxon>
        <taxon>Lachnospirales</taxon>
        <taxon>Lachnospiraceae</taxon>
        <taxon>Eisenbergiella</taxon>
    </lineage>
</organism>
<dbReference type="PROSITE" id="PS50883">
    <property type="entry name" value="EAL"/>
    <property type="match status" value="1"/>
</dbReference>
<dbReference type="PANTHER" id="PTHR33121">
    <property type="entry name" value="CYCLIC DI-GMP PHOSPHODIESTERASE PDEF"/>
    <property type="match status" value="1"/>
</dbReference>
<feature type="transmembrane region" description="Helical" evidence="1">
    <location>
        <begin position="36"/>
        <end position="58"/>
    </location>
</feature>
<feature type="domain" description="EAL" evidence="2">
    <location>
        <begin position="388"/>
        <end position="640"/>
    </location>
</feature>
<dbReference type="InterPro" id="IPR050706">
    <property type="entry name" value="Cyclic-di-GMP_PDE-like"/>
</dbReference>
<evidence type="ECO:0000256" key="1">
    <source>
        <dbReference type="SAM" id="Phobius"/>
    </source>
</evidence>
<keyword evidence="1" id="KW-0812">Transmembrane</keyword>
<dbReference type="AlphaFoldDB" id="A0A9D2MNT4"/>
<protein>
    <submittedName>
        <fullName evidence="4">EAL domain-containing protein</fullName>
    </submittedName>
</protein>
<feature type="transmembrane region" description="Helical" evidence="1">
    <location>
        <begin position="107"/>
        <end position="127"/>
    </location>
</feature>
<dbReference type="InterPro" id="IPR000160">
    <property type="entry name" value="GGDEF_dom"/>
</dbReference>
<accession>A0A9D2MNT4</accession>
<proteinExistence type="predicted"/>
<dbReference type="InterPro" id="IPR029787">
    <property type="entry name" value="Nucleotide_cyclase"/>
</dbReference>
<dbReference type="SUPFAM" id="SSF141868">
    <property type="entry name" value="EAL domain-like"/>
    <property type="match status" value="1"/>
</dbReference>
<feature type="transmembrane region" description="Helical" evidence="1">
    <location>
        <begin position="147"/>
        <end position="166"/>
    </location>
</feature>
<reference evidence="4" key="2">
    <citation type="submission" date="2021-04" db="EMBL/GenBank/DDBJ databases">
        <authorList>
            <person name="Gilroy R."/>
        </authorList>
    </citation>
    <scope>NUCLEOTIDE SEQUENCE</scope>
    <source>
        <strain evidence="4">USAMLcec3-2134</strain>
    </source>
</reference>
<feature type="transmembrane region" description="Helical" evidence="1">
    <location>
        <begin position="74"/>
        <end position="95"/>
    </location>
</feature>
<dbReference type="InterPro" id="IPR043128">
    <property type="entry name" value="Rev_trsase/Diguanyl_cyclase"/>
</dbReference>